<accession>A0A9W9MUJ8</accession>
<dbReference type="AlphaFoldDB" id="A0A9W9MUJ8"/>
<gene>
    <name evidence="1" type="ORF">N7449_002003</name>
</gene>
<evidence type="ECO:0000313" key="1">
    <source>
        <dbReference type="EMBL" id="KAJ5207624.1"/>
    </source>
</evidence>
<keyword evidence="2" id="KW-1185">Reference proteome</keyword>
<dbReference type="EMBL" id="JAPQKQ010000002">
    <property type="protein sequence ID" value="KAJ5207624.1"/>
    <property type="molecule type" value="Genomic_DNA"/>
</dbReference>
<protein>
    <submittedName>
        <fullName evidence="1">Uncharacterized protein</fullName>
    </submittedName>
</protein>
<evidence type="ECO:0000313" key="2">
    <source>
        <dbReference type="Proteomes" id="UP001150942"/>
    </source>
</evidence>
<comment type="caution">
    <text evidence="1">The sequence shown here is derived from an EMBL/GenBank/DDBJ whole genome shotgun (WGS) entry which is preliminary data.</text>
</comment>
<reference evidence="1" key="1">
    <citation type="submission" date="2022-11" db="EMBL/GenBank/DDBJ databases">
        <authorList>
            <person name="Petersen C."/>
        </authorList>
    </citation>
    <scope>NUCLEOTIDE SEQUENCE</scope>
    <source>
        <strain evidence="1">IBT 20477</strain>
    </source>
</reference>
<dbReference type="Proteomes" id="UP001150942">
    <property type="component" value="Unassembled WGS sequence"/>
</dbReference>
<sequence length="89" mass="9876">MSGDEGELWGGTEREIYKEVGVYPSRLNRATVALLLPFALCSVQDISYLRCILFGVWFDPNLELSSGLIDGQLISYQANLSSVVMETND</sequence>
<name>A0A9W9MUJ8_9EURO</name>
<reference evidence="1" key="2">
    <citation type="journal article" date="2023" name="IMA Fungus">
        <title>Comparative genomic study of the Penicillium genus elucidates a diverse pangenome and 15 lateral gene transfer events.</title>
        <authorList>
            <person name="Petersen C."/>
            <person name="Sorensen T."/>
            <person name="Nielsen M.R."/>
            <person name="Sondergaard T.E."/>
            <person name="Sorensen J.L."/>
            <person name="Fitzpatrick D.A."/>
            <person name="Frisvad J.C."/>
            <person name="Nielsen K.L."/>
        </authorList>
    </citation>
    <scope>NUCLEOTIDE SEQUENCE</scope>
    <source>
        <strain evidence="1">IBT 20477</strain>
    </source>
</reference>
<proteinExistence type="predicted"/>
<organism evidence="1 2">
    <name type="scientific">Penicillium cf. viridicatum</name>
    <dbReference type="NCBI Taxonomy" id="2972119"/>
    <lineage>
        <taxon>Eukaryota</taxon>
        <taxon>Fungi</taxon>
        <taxon>Dikarya</taxon>
        <taxon>Ascomycota</taxon>
        <taxon>Pezizomycotina</taxon>
        <taxon>Eurotiomycetes</taxon>
        <taxon>Eurotiomycetidae</taxon>
        <taxon>Eurotiales</taxon>
        <taxon>Aspergillaceae</taxon>
        <taxon>Penicillium</taxon>
    </lineage>
</organism>